<dbReference type="Proteomes" id="UP001056778">
    <property type="component" value="Chromosome 6"/>
</dbReference>
<gene>
    <name evidence="1" type="ORF">MML48_6g00008640</name>
</gene>
<name>A0ACB9SZW4_HOLOL</name>
<protein>
    <submittedName>
        <fullName evidence="1">Uncharacterized protein</fullName>
    </submittedName>
</protein>
<evidence type="ECO:0000313" key="2">
    <source>
        <dbReference type="Proteomes" id="UP001056778"/>
    </source>
</evidence>
<organism evidence="1 2">
    <name type="scientific">Holotrichia oblita</name>
    <name type="common">Chafer beetle</name>
    <dbReference type="NCBI Taxonomy" id="644536"/>
    <lineage>
        <taxon>Eukaryota</taxon>
        <taxon>Metazoa</taxon>
        <taxon>Ecdysozoa</taxon>
        <taxon>Arthropoda</taxon>
        <taxon>Hexapoda</taxon>
        <taxon>Insecta</taxon>
        <taxon>Pterygota</taxon>
        <taxon>Neoptera</taxon>
        <taxon>Endopterygota</taxon>
        <taxon>Coleoptera</taxon>
        <taxon>Polyphaga</taxon>
        <taxon>Scarabaeiformia</taxon>
        <taxon>Scarabaeidae</taxon>
        <taxon>Melolonthinae</taxon>
        <taxon>Holotrichia</taxon>
    </lineage>
</organism>
<sequence length="1054" mass="120650">MNKQAETSNWQRKPEREEREKKTKNLNKLDNTPIYFATWNVRNLLALQETKQTGNFTREIGQCYSRHQQQQHQHQQHVTNSPLIPLDLQHSARPFTESDTDSFIPNQVPACNAILPGGHHLSAFTTVKSPCSFENPEGYGTFVPAPAPASDINVSPRRKTKHHHPSTKSTNYSEYMYRNDQPAIYSVAGSNKQETYTSVYTSNSADYLNQTRYPDLIEPYENNEILNAHLRRQHSYSTTSQNPPDNLKRLNRSYSTGGDGVANHEGYKTAMHRTMFPSGNITDALSYYPTSTRYESGVYNIPPAEYAEPHSWLSASENQYPLDNASTSSSLRSMETESCYSQSPYADRRNRQTYQNQMPCEANYPKAWNQRPEIPHLELDLRNRNVPDYMQQQHQGEFYDSTGVIVSQSGYISISSDINQESQQKKKIRRGNTLKSAMSSMTHWFPDLHITKRSRSYSLPESQGLDEKNKNIPTKQPNTARKKKKNALMSTMSGILHKAKRKTPNQSQSQSLSDPEQSENEWALRPERVVVSEDDRSEDSCSIFSETQYERENLFEKVISSRAKPNRMEEEFPEMIDEDESLPQFSTVKLIPPKQQFETKSDIEGEVSDNQNDEEISGKSTGSGSSGIFATVGDVKRNSAQSEKSEDSGSSDSRFPPVTLGGASMEFAVSRALKKYRERQTTVSEDLNGDEYNGKPEEVELEISVEKKKENEHKTVREQKSNDSQGSDAKSISNDENLPESSPSSMSLRGNLGRLLSRHPQSLEIPGFRGEEEDNRSTHSWRSGSRVSSRRQSTEDSIDSEDEWFIHELKKLEEVERQSQLEMELGEPPEEVEEEYEDSYEPDEEVKEKMSFVLRELRMKAKVLDGVLEEKDNNRHVIASAKHRENQRKIEERYSPEENSFIDERPEYEWVEDIPEEEDQISIGEEHSSGETSGPDSPHQSQDEYEEGEVAEEFARCHKLEPSELEEYELREAMEIKEEPGTTLPKIKIENCGKEDSKDSGPLGSKWKLLKALKERKAEEKSKEHEKITETTAEKDKVSMLGMVKNFYEIHVKT</sequence>
<keyword evidence="2" id="KW-1185">Reference proteome</keyword>
<comment type="caution">
    <text evidence="1">The sequence shown here is derived from an EMBL/GenBank/DDBJ whole genome shotgun (WGS) entry which is preliminary data.</text>
</comment>
<proteinExistence type="predicted"/>
<accession>A0ACB9SZW4</accession>
<evidence type="ECO:0000313" key="1">
    <source>
        <dbReference type="EMBL" id="KAI4460094.1"/>
    </source>
</evidence>
<dbReference type="EMBL" id="CM043020">
    <property type="protein sequence ID" value="KAI4460094.1"/>
    <property type="molecule type" value="Genomic_DNA"/>
</dbReference>
<reference evidence="1" key="1">
    <citation type="submission" date="2022-04" db="EMBL/GenBank/DDBJ databases">
        <title>Chromosome-scale genome assembly of Holotrichia oblita Faldermann.</title>
        <authorList>
            <person name="Rongchong L."/>
        </authorList>
    </citation>
    <scope>NUCLEOTIDE SEQUENCE</scope>
    <source>
        <strain evidence="1">81SQS9</strain>
    </source>
</reference>